<comment type="caution">
    <text evidence="2">The sequence shown here is derived from an EMBL/GenBank/DDBJ whole genome shotgun (WGS) entry which is preliminary data.</text>
</comment>
<dbReference type="AlphaFoldDB" id="A0A830F2D0"/>
<dbReference type="EMBL" id="BMPD01000007">
    <property type="protein sequence ID" value="GGK79447.1"/>
    <property type="molecule type" value="Genomic_DNA"/>
</dbReference>
<dbReference type="Proteomes" id="UP000614221">
    <property type="component" value="Unassembled WGS sequence"/>
</dbReference>
<protein>
    <submittedName>
        <fullName evidence="2">Uncharacterized protein</fullName>
    </submittedName>
</protein>
<organism evidence="2 3">
    <name type="scientific">Haloarcula sebkhae</name>
    <dbReference type="NCBI Taxonomy" id="932660"/>
    <lineage>
        <taxon>Archaea</taxon>
        <taxon>Methanobacteriati</taxon>
        <taxon>Methanobacteriota</taxon>
        <taxon>Stenosarchaea group</taxon>
        <taxon>Halobacteria</taxon>
        <taxon>Halobacteriales</taxon>
        <taxon>Haloarculaceae</taxon>
        <taxon>Haloarcula</taxon>
    </lineage>
</organism>
<evidence type="ECO:0000313" key="2">
    <source>
        <dbReference type="EMBL" id="GGK79447.1"/>
    </source>
</evidence>
<feature type="compositionally biased region" description="Basic and acidic residues" evidence="1">
    <location>
        <begin position="1"/>
        <end position="16"/>
    </location>
</feature>
<sequence length="65" mass="7909">MRKARQHDPSHTENGERVYGMRVVRRQRPTEMQQSVDEDEQPSFFIYTELTYNVDRRKCRDALSY</sequence>
<name>A0A830F2D0_9EURY</name>
<proteinExistence type="predicted"/>
<accession>A0A830F2D0</accession>
<gene>
    <name evidence="2" type="ORF">GCM10009067_34690</name>
</gene>
<evidence type="ECO:0000256" key="1">
    <source>
        <dbReference type="SAM" id="MobiDB-lite"/>
    </source>
</evidence>
<feature type="region of interest" description="Disordered" evidence="1">
    <location>
        <begin position="1"/>
        <end position="22"/>
    </location>
</feature>
<reference evidence="2" key="1">
    <citation type="journal article" date="2014" name="Int. J. Syst. Evol. Microbiol.">
        <title>Complete genome sequence of Corynebacterium casei LMG S-19264T (=DSM 44701T), isolated from a smear-ripened cheese.</title>
        <authorList>
            <consortium name="US DOE Joint Genome Institute (JGI-PGF)"/>
            <person name="Walter F."/>
            <person name="Albersmeier A."/>
            <person name="Kalinowski J."/>
            <person name="Ruckert C."/>
        </authorList>
    </citation>
    <scope>NUCLEOTIDE SEQUENCE</scope>
    <source>
        <strain evidence="2">JCM 19018</strain>
    </source>
</reference>
<evidence type="ECO:0000313" key="3">
    <source>
        <dbReference type="Proteomes" id="UP000614221"/>
    </source>
</evidence>
<reference evidence="2" key="2">
    <citation type="submission" date="2020-09" db="EMBL/GenBank/DDBJ databases">
        <authorList>
            <person name="Sun Q."/>
            <person name="Ohkuma M."/>
        </authorList>
    </citation>
    <scope>NUCLEOTIDE SEQUENCE</scope>
    <source>
        <strain evidence="2">JCM 19018</strain>
    </source>
</reference>